<reference evidence="2 3" key="1">
    <citation type="journal article" date="2024" name="Plant J.">
        <title>Genome sequences and population genomics reveal climatic adaptation and genomic divergence between two closely related sweetgum species.</title>
        <authorList>
            <person name="Xu W.Q."/>
            <person name="Ren C.Q."/>
            <person name="Zhang X.Y."/>
            <person name="Comes H.P."/>
            <person name="Liu X.H."/>
            <person name="Li Y.G."/>
            <person name="Kettle C.J."/>
            <person name="Jalonen R."/>
            <person name="Gaisberger H."/>
            <person name="Ma Y.Z."/>
            <person name="Qiu Y.X."/>
        </authorList>
    </citation>
    <scope>NUCLEOTIDE SEQUENCE [LARGE SCALE GENOMIC DNA]</scope>
    <source>
        <strain evidence="2">Hangzhou</strain>
    </source>
</reference>
<feature type="compositionally biased region" description="Pro residues" evidence="1">
    <location>
        <begin position="118"/>
        <end position="137"/>
    </location>
</feature>
<keyword evidence="3" id="KW-1185">Reference proteome</keyword>
<dbReference type="AlphaFoldDB" id="A0AAP0S532"/>
<comment type="caution">
    <text evidence="2">The sequence shown here is derived from an EMBL/GenBank/DDBJ whole genome shotgun (WGS) entry which is preliminary data.</text>
</comment>
<accession>A0AAP0S532</accession>
<name>A0AAP0S532_LIQFO</name>
<dbReference type="Proteomes" id="UP001415857">
    <property type="component" value="Unassembled WGS sequence"/>
</dbReference>
<feature type="region of interest" description="Disordered" evidence="1">
    <location>
        <begin position="90"/>
        <end position="148"/>
    </location>
</feature>
<evidence type="ECO:0000313" key="3">
    <source>
        <dbReference type="Proteomes" id="UP001415857"/>
    </source>
</evidence>
<organism evidence="2 3">
    <name type="scientific">Liquidambar formosana</name>
    <name type="common">Formosan gum</name>
    <dbReference type="NCBI Taxonomy" id="63359"/>
    <lineage>
        <taxon>Eukaryota</taxon>
        <taxon>Viridiplantae</taxon>
        <taxon>Streptophyta</taxon>
        <taxon>Embryophyta</taxon>
        <taxon>Tracheophyta</taxon>
        <taxon>Spermatophyta</taxon>
        <taxon>Magnoliopsida</taxon>
        <taxon>eudicotyledons</taxon>
        <taxon>Gunneridae</taxon>
        <taxon>Pentapetalae</taxon>
        <taxon>Saxifragales</taxon>
        <taxon>Altingiaceae</taxon>
        <taxon>Liquidambar</taxon>
    </lineage>
</organism>
<dbReference type="EMBL" id="JBBPBK010000002">
    <property type="protein sequence ID" value="KAK9289694.1"/>
    <property type="molecule type" value="Genomic_DNA"/>
</dbReference>
<sequence>MLYHMKLCAEKSKNESKGSKKGQDAEGRSVLPYGAALTVLFEHYGIPSTAGEVFHPTFQNKINAPFMGWLNYVLVNGVWVKKRVIPADNEDEDATELEDSHQDHTIPPTTTAPSSSTIPPPPLTPPTPILPTHPTPPSSVRDMFLALS</sequence>
<proteinExistence type="predicted"/>
<gene>
    <name evidence="2" type="ORF">L1049_007852</name>
</gene>
<protein>
    <submittedName>
        <fullName evidence="2">Uncharacterized protein</fullName>
    </submittedName>
</protein>
<feature type="compositionally biased region" description="Low complexity" evidence="1">
    <location>
        <begin position="105"/>
        <end position="117"/>
    </location>
</feature>
<evidence type="ECO:0000313" key="2">
    <source>
        <dbReference type="EMBL" id="KAK9289694.1"/>
    </source>
</evidence>
<evidence type="ECO:0000256" key="1">
    <source>
        <dbReference type="SAM" id="MobiDB-lite"/>
    </source>
</evidence>